<evidence type="ECO:0000313" key="9">
    <source>
        <dbReference type="EMBL" id="TGZ55856.1"/>
    </source>
</evidence>
<dbReference type="PANTHER" id="PTHR12680:SF6">
    <property type="entry name" value="PROTEIN PHTF"/>
    <property type="match status" value="1"/>
</dbReference>
<feature type="transmembrane region" description="Helical" evidence="7">
    <location>
        <begin position="67"/>
        <end position="85"/>
    </location>
</feature>
<feature type="region of interest" description="Disordered" evidence="6">
    <location>
        <begin position="1048"/>
        <end position="1074"/>
    </location>
</feature>
<dbReference type="InterPro" id="IPR021980">
    <property type="entry name" value="PHTF1/2_N"/>
</dbReference>
<feature type="compositionally biased region" description="Polar residues" evidence="6">
    <location>
        <begin position="168"/>
        <end position="180"/>
    </location>
</feature>
<dbReference type="OrthoDB" id="10066656at2759"/>
<feature type="region of interest" description="Disordered" evidence="6">
    <location>
        <begin position="951"/>
        <end position="983"/>
    </location>
</feature>
<evidence type="ECO:0000256" key="7">
    <source>
        <dbReference type="SAM" id="Phobius"/>
    </source>
</evidence>
<feature type="region of interest" description="Disordered" evidence="6">
    <location>
        <begin position="321"/>
        <end position="353"/>
    </location>
</feature>
<feature type="region of interest" description="Disordered" evidence="6">
    <location>
        <begin position="471"/>
        <end position="490"/>
    </location>
</feature>
<evidence type="ECO:0000259" key="8">
    <source>
        <dbReference type="Pfam" id="PF12129"/>
    </source>
</evidence>
<evidence type="ECO:0000256" key="2">
    <source>
        <dbReference type="ARBA" id="ARBA00022692"/>
    </source>
</evidence>
<feature type="region of interest" description="Disordered" evidence="6">
    <location>
        <begin position="168"/>
        <end position="195"/>
    </location>
</feature>
<feature type="compositionally biased region" description="Polar residues" evidence="6">
    <location>
        <begin position="474"/>
        <end position="486"/>
    </location>
</feature>
<evidence type="ECO:0000313" key="10">
    <source>
        <dbReference type="Proteomes" id="UP000308267"/>
    </source>
</evidence>
<name>A0A4S2L178_OPIFE</name>
<dbReference type="PANTHER" id="PTHR12680">
    <property type="entry name" value="PUTATIVE HOMEODOMAIN TRANSCRIPTION FACTOR PHTF"/>
    <property type="match status" value="1"/>
</dbReference>
<feature type="region of interest" description="Disordered" evidence="6">
    <location>
        <begin position="1089"/>
        <end position="1109"/>
    </location>
</feature>
<comment type="caution">
    <text evidence="9">The sequence shown here is derived from an EMBL/GenBank/DDBJ whole genome shotgun (WGS) entry which is preliminary data.</text>
</comment>
<evidence type="ECO:0000256" key="3">
    <source>
        <dbReference type="ARBA" id="ARBA00022989"/>
    </source>
</evidence>
<dbReference type="EMBL" id="SJOL01009762">
    <property type="protein sequence ID" value="TGZ55856.1"/>
    <property type="molecule type" value="Genomic_DNA"/>
</dbReference>
<feature type="transmembrane region" description="Helical" evidence="7">
    <location>
        <begin position="1426"/>
        <end position="1447"/>
    </location>
</feature>
<evidence type="ECO:0000256" key="1">
    <source>
        <dbReference type="ARBA" id="ARBA00004141"/>
    </source>
</evidence>
<keyword evidence="2 7" id="KW-0812">Transmembrane</keyword>
<feature type="transmembrane region" description="Helical" evidence="7">
    <location>
        <begin position="97"/>
        <end position="117"/>
    </location>
</feature>
<feature type="compositionally biased region" description="Basic and acidic residues" evidence="6">
    <location>
        <begin position="533"/>
        <end position="542"/>
    </location>
</feature>
<organism evidence="9 10">
    <name type="scientific">Opisthorchis felineus</name>
    <dbReference type="NCBI Taxonomy" id="147828"/>
    <lineage>
        <taxon>Eukaryota</taxon>
        <taxon>Metazoa</taxon>
        <taxon>Spiralia</taxon>
        <taxon>Lophotrochozoa</taxon>
        <taxon>Platyhelminthes</taxon>
        <taxon>Trematoda</taxon>
        <taxon>Digenea</taxon>
        <taxon>Opisthorchiida</taxon>
        <taxon>Opisthorchiata</taxon>
        <taxon>Opisthorchiidae</taxon>
        <taxon>Opisthorchis</taxon>
    </lineage>
</organism>
<feature type="compositionally biased region" description="Polar residues" evidence="6">
    <location>
        <begin position="780"/>
        <end position="794"/>
    </location>
</feature>
<accession>A0A4S2L178</accession>
<sequence>MWNIISHVKYFQSKLGNYDKQTGEQSVEQRILQDIDNEGVEENNAFLIDVDVIRGTVFAKNKPRHGWLHALSLGILRAAFAPFYWDYWRKHLSFRWTAYIMLHFILQFVQAICFLLIDVDKSRGSQDDVLVPCLLAVCLGILHTHITAIHPGGGISANVVSEGDSKSYTSTRVGNRSASLEPTEETWVPSDRMTTRHRSKPLISTNVGGSNGPAHAELSDSHQLPPFSAPTFDLIESPPLVPEQQIFPAPCYPTVDIVGVNDRNIFHRPTTSGTSLVSTNISVGAHTIPSSSIHLLSEDNSSAASLRSSLKHDLGARVSGDQLALTEGDENETEESWPMQPLVGNTHGAPLASHSEERNFGHVYPLPESGTYPAENIPDDLVFCVTSDVLKKNPLGRRRISGMSTKKRKLSVPLPNTALISVRTANSASPVLSPSGSTPLLAEVTSVWHDGTCNTDSPSYEAQSCFLSGHRETVSPNTSNKDSPVTSADPVTPEVKFLSMRSPANFDGQTVVLNGTEHRTDDSNDWKFANGPTEKDRNGDSCDTLKDPAVEVVDRNFMFKRRRSWSVGFPVETALGIPPLRFGSVFSTSNYLVSMLTDDSRAHSLSNSNTGALLPVSPRYLPLWLRSIPPNIPLSPTLKSSHLLRFYSEDLDPNRLARQSPAYRVTSSSVTVSSNGSTSSAVTECEKNQFRVDNRLDMESFHGIGAGLNANPVCVVSPPRDHKPSACVSKFQTDYDELQPVDAHEMSHEPGMNLSKSLMNLSGGFDDICVPYRSSKPVTVSQKNTSMNNGSSPISPVPTRKESSYVGSNEDTFTAHSRQRAKFLRLFIQRASLSQNYHRNSQSGPSHLPKLHRLSTTSQLSRSTNVLNLNNAYSECDLAINRDVSDVRNETEDLSANQCEPNGLPDPQPDGVRSKPAATHAKHPTFASVSKKAYHLPNHYWVSGGKLRVPSSFSRGQTASETEFDRLNSDVGSDIDSSSGPDDVEPITTASPCAVGSAVWFADANDRVQRPINLGPDHYTSWSSIPKQRPVRRTRHPSGAVNKWLYNSRIPKSHLPPKDIGESGESGSGESGARDVWAEQDQITDSAESLERLPQPGNSLSNAEENPRFTHGDQAIISRIDELPDESLFTGAQPTFPGPPRAPLETIRDKFTYKPSMTKTFSSQWSPRPHMCKDTINCSVWEGDKMSKFNLNMLEIGCSVIRAVERQGISSDYIILACLSAAVLPLLSVTFHWNHSQSPINGQNSTLEAMSIVEETQTTLSNSLFADSHLPTILTDSLLGMHLRILFCVASRILTLLTLPVRWSIDLVGLADGPVALLSALWHVISGQWILCLLRTPDFQGRLVVLLGVILRFNLYAVIFFVLSIAERTFQQRLLYAKYFFSLTSARRARKYRVPQFRLNKLSHVKCWLTLRSYLKKRGPQRSVEMIIAAAFYIVFVFGLALCSQLLSKKEEGVFSHLANWDILGLTLAIMLFLHRFIILGTKITKKYRNFSVLITEQINLYLNMEKKPHKKDELTSTFQVLRLVESLLKEVDGPFRVCGWTVNPLVYNIFKLVLLSCFSSLLSETLGFKLKLYKLKLNAANW</sequence>
<feature type="transmembrane region" description="Helical" evidence="7">
    <location>
        <begin position="129"/>
        <end position="146"/>
    </location>
</feature>
<dbReference type="Pfam" id="PF12129">
    <property type="entry name" value="PHTF1-2_N"/>
    <property type="match status" value="1"/>
</dbReference>
<dbReference type="InterPro" id="IPR039775">
    <property type="entry name" value="PHTF1/2"/>
</dbReference>
<keyword evidence="10" id="KW-1185">Reference proteome</keyword>
<feature type="transmembrane region" description="Helical" evidence="7">
    <location>
        <begin position="1343"/>
        <end position="1366"/>
    </location>
</feature>
<feature type="transmembrane region" description="Helical" evidence="7">
    <location>
        <begin position="1459"/>
        <end position="1479"/>
    </location>
</feature>
<protein>
    <recommendedName>
        <fullName evidence="8">PHTF1/2 N-terminal domain-containing protein</fullName>
    </recommendedName>
</protein>
<feature type="domain" description="PHTF1/2 N-terminal" evidence="8">
    <location>
        <begin position="6"/>
        <end position="149"/>
    </location>
</feature>
<keyword evidence="5" id="KW-0325">Glycoprotein</keyword>
<feature type="region of interest" description="Disordered" evidence="6">
    <location>
        <begin position="201"/>
        <end position="220"/>
    </location>
</feature>
<keyword evidence="4 7" id="KW-0472">Membrane</keyword>
<reference evidence="9 10" key="1">
    <citation type="journal article" date="2019" name="BMC Genomics">
        <title>New insights from Opisthorchis felineus genome: update on genomics of the epidemiologically important liver flukes.</title>
        <authorList>
            <person name="Ershov N.I."/>
            <person name="Mordvinov V.A."/>
            <person name="Prokhortchouk E.B."/>
            <person name="Pakharukova M.Y."/>
            <person name="Gunbin K.V."/>
            <person name="Ustyantsev K."/>
            <person name="Genaev M.A."/>
            <person name="Blinov A.G."/>
            <person name="Mazur A."/>
            <person name="Boulygina E."/>
            <person name="Tsygankova S."/>
            <person name="Khrameeva E."/>
            <person name="Chekanov N."/>
            <person name="Fan G."/>
            <person name="Xiao A."/>
            <person name="Zhang H."/>
            <person name="Xu X."/>
            <person name="Yang H."/>
            <person name="Solovyev V."/>
            <person name="Lee S.M."/>
            <person name="Liu X."/>
            <person name="Afonnikov D.A."/>
            <person name="Skryabin K.G."/>
        </authorList>
    </citation>
    <scope>NUCLEOTIDE SEQUENCE [LARGE SCALE GENOMIC DNA]</scope>
    <source>
        <strain evidence="9">AK-0245</strain>
        <tissue evidence="9">Whole organism</tissue>
    </source>
</reference>
<feature type="compositionally biased region" description="Polar residues" evidence="6">
    <location>
        <begin position="951"/>
        <end position="961"/>
    </location>
</feature>
<comment type="subcellular location">
    <subcellularLocation>
        <location evidence="1">Membrane</location>
        <topology evidence="1">Multi-pass membrane protein</topology>
    </subcellularLocation>
</comment>
<dbReference type="GO" id="GO:0016020">
    <property type="term" value="C:membrane"/>
    <property type="evidence" value="ECO:0007669"/>
    <property type="project" value="UniProtKB-SubCell"/>
</dbReference>
<evidence type="ECO:0000256" key="6">
    <source>
        <dbReference type="SAM" id="MobiDB-lite"/>
    </source>
</evidence>
<feature type="region of interest" description="Disordered" evidence="6">
    <location>
        <begin position="523"/>
        <end position="542"/>
    </location>
</feature>
<dbReference type="Proteomes" id="UP000308267">
    <property type="component" value="Unassembled WGS sequence"/>
</dbReference>
<feature type="compositionally biased region" description="Low complexity" evidence="6">
    <location>
        <begin position="969"/>
        <end position="981"/>
    </location>
</feature>
<dbReference type="STRING" id="147828.A0A4S2L178"/>
<dbReference type="GO" id="GO:0005783">
    <property type="term" value="C:endoplasmic reticulum"/>
    <property type="evidence" value="ECO:0007669"/>
    <property type="project" value="InterPro"/>
</dbReference>
<proteinExistence type="predicted"/>
<keyword evidence="3 7" id="KW-1133">Transmembrane helix</keyword>
<feature type="region of interest" description="Disordered" evidence="6">
    <location>
        <begin position="889"/>
        <end position="920"/>
    </location>
</feature>
<evidence type="ECO:0000256" key="4">
    <source>
        <dbReference type="ARBA" id="ARBA00023136"/>
    </source>
</evidence>
<feature type="region of interest" description="Disordered" evidence="6">
    <location>
        <begin position="780"/>
        <end position="813"/>
    </location>
</feature>
<evidence type="ECO:0000256" key="5">
    <source>
        <dbReference type="ARBA" id="ARBA00023180"/>
    </source>
</evidence>
<gene>
    <name evidence="9" type="ORF">CRM22_010288</name>
</gene>